<dbReference type="AlphaFoldDB" id="A0A316GS23"/>
<name>A0A316GS23_9SPHI</name>
<gene>
    <name evidence="2" type="ORF">LX99_05063</name>
</gene>
<feature type="domain" description="HTH LytTR-type" evidence="1">
    <location>
        <begin position="6"/>
        <end position="86"/>
    </location>
</feature>
<keyword evidence="3" id="KW-1185">Reference proteome</keyword>
<evidence type="ECO:0000313" key="2">
    <source>
        <dbReference type="EMBL" id="PWK64899.1"/>
    </source>
</evidence>
<dbReference type="Gene3D" id="2.40.50.1020">
    <property type="entry name" value="LytTr DNA-binding domain"/>
    <property type="match status" value="1"/>
</dbReference>
<dbReference type="GO" id="GO:0000156">
    <property type="term" value="F:phosphorelay response regulator activity"/>
    <property type="evidence" value="ECO:0007669"/>
    <property type="project" value="InterPro"/>
</dbReference>
<dbReference type="RefSeq" id="WP_109611047.1">
    <property type="nucleotide sequence ID" value="NZ_QGHA01000025.1"/>
</dbReference>
<comment type="caution">
    <text evidence="2">The sequence shown here is derived from an EMBL/GenBank/DDBJ whole genome shotgun (WGS) entry which is preliminary data.</text>
</comment>
<protein>
    <submittedName>
        <fullName evidence="2">Two-component system LytT family response regulator</fullName>
    </submittedName>
</protein>
<dbReference type="Proteomes" id="UP000245678">
    <property type="component" value="Unassembled WGS sequence"/>
</dbReference>
<dbReference type="Pfam" id="PF04397">
    <property type="entry name" value="LytTR"/>
    <property type="match status" value="1"/>
</dbReference>
<proteinExistence type="predicted"/>
<dbReference type="EMBL" id="QGHA01000025">
    <property type="protein sequence ID" value="PWK64899.1"/>
    <property type="molecule type" value="Genomic_DNA"/>
</dbReference>
<dbReference type="PANTHER" id="PTHR37299:SF1">
    <property type="entry name" value="STAGE 0 SPORULATION PROTEIN A HOMOLOG"/>
    <property type="match status" value="1"/>
</dbReference>
<reference evidence="2 3" key="1">
    <citation type="submission" date="2018-05" db="EMBL/GenBank/DDBJ databases">
        <title>Genomic Encyclopedia of Archaeal and Bacterial Type Strains, Phase II (KMG-II): from individual species to whole genera.</title>
        <authorList>
            <person name="Goeker M."/>
        </authorList>
    </citation>
    <scope>NUCLEOTIDE SEQUENCE [LARGE SCALE GENOMIC DNA]</scope>
    <source>
        <strain evidence="2 3">DSM 19975</strain>
    </source>
</reference>
<sequence length="122" mass="14231">MSFEKIIISQQNRIHFIKPEEIVFCRSDNCYTNIHFLEGKQILTVKSLTKLHKELLSVDFLRVNQSFVINRRFIQSIDKKKRSIEMENGVLIPFTVSLKDLLLLIEKGTSLITSGFEDLMEV</sequence>
<dbReference type="InterPro" id="IPR007492">
    <property type="entry name" value="LytTR_DNA-bd_dom"/>
</dbReference>
<dbReference type="PANTHER" id="PTHR37299">
    <property type="entry name" value="TRANSCRIPTIONAL REGULATOR-RELATED"/>
    <property type="match status" value="1"/>
</dbReference>
<evidence type="ECO:0000313" key="3">
    <source>
        <dbReference type="Proteomes" id="UP000245678"/>
    </source>
</evidence>
<dbReference type="GO" id="GO:0003677">
    <property type="term" value="F:DNA binding"/>
    <property type="evidence" value="ECO:0007669"/>
    <property type="project" value="InterPro"/>
</dbReference>
<evidence type="ECO:0000259" key="1">
    <source>
        <dbReference type="PROSITE" id="PS50930"/>
    </source>
</evidence>
<dbReference type="PROSITE" id="PS50930">
    <property type="entry name" value="HTH_LYTTR"/>
    <property type="match status" value="1"/>
</dbReference>
<dbReference type="SMART" id="SM00850">
    <property type="entry name" value="LytTR"/>
    <property type="match status" value="1"/>
</dbReference>
<accession>A0A316GS23</accession>
<organism evidence="2 3">
    <name type="scientific">Mucilaginibacter oryzae</name>
    <dbReference type="NCBI Taxonomy" id="468058"/>
    <lineage>
        <taxon>Bacteria</taxon>
        <taxon>Pseudomonadati</taxon>
        <taxon>Bacteroidota</taxon>
        <taxon>Sphingobacteriia</taxon>
        <taxon>Sphingobacteriales</taxon>
        <taxon>Sphingobacteriaceae</taxon>
        <taxon>Mucilaginibacter</taxon>
    </lineage>
</organism>
<dbReference type="InterPro" id="IPR046947">
    <property type="entry name" value="LytR-like"/>
</dbReference>